<comment type="caution">
    <text evidence="1">The sequence shown here is derived from an EMBL/GenBank/DDBJ whole genome shotgun (WGS) entry which is preliminary data.</text>
</comment>
<reference evidence="1 2" key="1">
    <citation type="journal article" date="2016" name="Nat. Commun.">
        <title>Thousands of microbial genomes shed light on interconnected biogeochemical processes in an aquifer system.</title>
        <authorList>
            <person name="Anantharaman K."/>
            <person name="Brown C.T."/>
            <person name="Hug L.A."/>
            <person name="Sharon I."/>
            <person name="Castelle C.J."/>
            <person name="Probst A.J."/>
            <person name="Thomas B.C."/>
            <person name="Singh A."/>
            <person name="Wilkins M.J."/>
            <person name="Karaoz U."/>
            <person name="Brodie E.L."/>
            <person name="Williams K.H."/>
            <person name="Hubbard S.S."/>
            <person name="Banfield J.F."/>
        </authorList>
    </citation>
    <scope>NUCLEOTIDE SEQUENCE [LARGE SCALE GENOMIC DNA]</scope>
</reference>
<evidence type="ECO:0000313" key="2">
    <source>
        <dbReference type="Proteomes" id="UP000176609"/>
    </source>
</evidence>
<sequence length="213" mass="23671">MAFRTATEKLDDLTTLKVKPPDYPRPEPDYFWIPRWSQRRDAVEYISIARQALEGIDLSYHSKFCIFNCSDGPSSFGLVSQIVEFSLKPLILLSDVSDYAVAACQEYIGNRIPVDLLAIPSDTENLVAALEKIGQSIDVFISFEPIGDLVPAFKDMFDYLPESGMIVVCSRGYPGVQPILKTGKRLGIEPFIYNPGIETFKGPLIAAVLAKKS</sequence>
<name>A0A1F6ARX5_9BACT</name>
<dbReference type="EMBL" id="MFJR01000002">
    <property type="protein sequence ID" value="OGG27408.1"/>
    <property type="molecule type" value="Genomic_DNA"/>
</dbReference>
<gene>
    <name evidence="1" type="ORF">A2960_06430</name>
</gene>
<protein>
    <submittedName>
        <fullName evidence="1">Uncharacterized protein</fullName>
    </submittedName>
</protein>
<dbReference type="Proteomes" id="UP000176609">
    <property type="component" value="Unassembled WGS sequence"/>
</dbReference>
<organism evidence="1 2">
    <name type="scientific">Candidatus Gottesmanbacteria bacterium RIFCSPLOWO2_01_FULL_39_12b</name>
    <dbReference type="NCBI Taxonomy" id="1798388"/>
    <lineage>
        <taxon>Bacteria</taxon>
        <taxon>Candidatus Gottesmaniibacteriota</taxon>
    </lineage>
</organism>
<proteinExistence type="predicted"/>
<dbReference type="AlphaFoldDB" id="A0A1F6ARX5"/>
<evidence type="ECO:0000313" key="1">
    <source>
        <dbReference type="EMBL" id="OGG27408.1"/>
    </source>
</evidence>
<accession>A0A1F6ARX5</accession>